<feature type="transmembrane region" description="Helical" evidence="1">
    <location>
        <begin position="43"/>
        <end position="62"/>
    </location>
</feature>
<evidence type="ECO:0000256" key="1">
    <source>
        <dbReference type="SAM" id="Phobius"/>
    </source>
</evidence>
<dbReference type="EMBL" id="AMRV01000005">
    <property type="protein sequence ID" value="EMD82855.1"/>
    <property type="molecule type" value="Genomic_DNA"/>
</dbReference>
<dbReference type="RefSeq" id="WP_008602233.1">
    <property type="nucleotide sequence ID" value="NZ_AMRV01000005.1"/>
</dbReference>
<reference evidence="2 3" key="1">
    <citation type="journal article" date="2013" name="Genome Announc.">
        <title>Draft Genome Sequence of Strain JLT2015T, Belonging to the Family Sphingomonadaceae of the Alphaproteobacteria.</title>
        <authorList>
            <person name="Tang K."/>
            <person name="Liu K."/>
            <person name="Li S."/>
            <person name="Jiao N."/>
        </authorList>
    </citation>
    <scope>NUCLEOTIDE SEQUENCE [LARGE SCALE GENOMIC DNA]</scope>
    <source>
        <strain evidence="2 3">JLT2015</strain>
    </source>
</reference>
<name>M2SBY6_9SPHN</name>
<sequence>MRPTRTALLSRIAAGVLGSYAAASLGAAALAFALPLPGRDAVTLAQMTGFLIFTAAIIWAFSAQSAARAWAGIGIPVIVSAALLAILLALRS</sequence>
<comment type="caution">
    <text evidence="2">The sequence shown here is derived from an EMBL/GenBank/DDBJ whole genome shotgun (WGS) entry which is preliminary data.</text>
</comment>
<feature type="transmembrane region" description="Helical" evidence="1">
    <location>
        <begin position="69"/>
        <end position="90"/>
    </location>
</feature>
<keyword evidence="3" id="KW-1185">Reference proteome</keyword>
<dbReference type="AlphaFoldDB" id="M2SBY6"/>
<keyword evidence="1" id="KW-0472">Membrane</keyword>
<keyword evidence="1" id="KW-1133">Transmembrane helix</keyword>
<gene>
    <name evidence="2" type="ORF">C725_1895</name>
</gene>
<evidence type="ECO:0000313" key="2">
    <source>
        <dbReference type="EMBL" id="EMD82855.1"/>
    </source>
</evidence>
<protein>
    <submittedName>
        <fullName evidence="2">Iron uptake protein</fullName>
    </submittedName>
</protein>
<organism evidence="2 3">
    <name type="scientific">Pacificimonas flava</name>
    <dbReference type="NCBI Taxonomy" id="1234595"/>
    <lineage>
        <taxon>Bacteria</taxon>
        <taxon>Pseudomonadati</taxon>
        <taxon>Pseudomonadota</taxon>
        <taxon>Alphaproteobacteria</taxon>
        <taxon>Sphingomonadales</taxon>
        <taxon>Sphingosinicellaceae</taxon>
        <taxon>Pacificimonas</taxon>
    </lineage>
</organism>
<proteinExistence type="predicted"/>
<keyword evidence="1" id="KW-0812">Transmembrane</keyword>
<dbReference type="Proteomes" id="UP000011717">
    <property type="component" value="Unassembled WGS sequence"/>
</dbReference>
<accession>M2SBY6</accession>
<evidence type="ECO:0000313" key="3">
    <source>
        <dbReference type="Proteomes" id="UP000011717"/>
    </source>
</evidence>